<accession>A0AB40BL96</accession>
<feature type="region of interest" description="Disordered" evidence="1">
    <location>
        <begin position="117"/>
        <end position="145"/>
    </location>
</feature>
<dbReference type="Proteomes" id="UP001515500">
    <property type="component" value="Chromosome 7"/>
</dbReference>
<name>A0AB40BL96_DIOCR</name>
<evidence type="ECO:0000313" key="2">
    <source>
        <dbReference type="Proteomes" id="UP001515500"/>
    </source>
</evidence>
<reference evidence="3 4" key="1">
    <citation type="submission" date="2025-04" db="UniProtKB">
        <authorList>
            <consortium name="RefSeq"/>
        </authorList>
    </citation>
    <scope>IDENTIFICATION</scope>
</reference>
<evidence type="ECO:0000256" key="1">
    <source>
        <dbReference type="SAM" id="MobiDB-lite"/>
    </source>
</evidence>
<feature type="region of interest" description="Disordered" evidence="1">
    <location>
        <begin position="1"/>
        <end position="24"/>
    </location>
</feature>
<feature type="compositionally biased region" description="Polar residues" evidence="1">
    <location>
        <begin position="117"/>
        <end position="126"/>
    </location>
</feature>
<feature type="compositionally biased region" description="Gly residues" evidence="1">
    <location>
        <begin position="11"/>
        <end position="21"/>
    </location>
</feature>
<keyword evidence="2" id="KW-1185">Reference proteome</keyword>
<organism evidence="2 4">
    <name type="scientific">Dioscorea cayennensis subsp. rotundata</name>
    <name type="common">White Guinea yam</name>
    <name type="synonym">Dioscorea rotundata</name>
    <dbReference type="NCBI Taxonomy" id="55577"/>
    <lineage>
        <taxon>Eukaryota</taxon>
        <taxon>Viridiplantae</taxon>
        <taxon>Streptophyta</taxon>
        <taxon>Embryophyta</taxon>
        <taxon>Tracheophyta</taxon>
        <taxon>Spermatophyta</taxon>
        <taxon>Magnoliopsida</taxon>
        <taxon>Liliopsida</taxon>
        <taxon>Dioscoreales</taxon>
        <taxon>Dioscoreaceae</taxon>
        <taxon>Dioscorea</taxon>
    </lineage>
</organism>
<dbReference type="AlphaFoldDB" id="A0AB40BL96"/>
<evidence type="ECO:0000313" key="4">
    <source>
        <dbReference type="RefSeq" id="XP_039128046.1"/>
    </source>
</evidence>
<dbReference type="GeneID" id="120264305"/>
<protein>
    <submittedName>
        <fullName evidence="3 4">Tobamovirus multiplication protein 2B</fullName>
    </submittedName>
</protein>
<proteinExistence type="predicted"/>
<evidence type="ECO:0000313" key="3">
    <source>
        <dbReference type="RefSeq" id="XP_039128045.1"/>
    </source>
</evidence>
<dbReference type="RefSeq" id="XP_039128045.1">
    <property type="nucleotide sequence ID" value="XM_039272111.1"/>
</dbReference>
<gene>
    <name evidence="3 4" type="primary">LOC120264305</name>
</gene>
<dbReference type="RefSeq" id="XP_039128046.1">
    <property type="nucleotide sequence ID" value="XM_039272112.1"/>
</dbReference>
<sequence length="145" mass="15532">MEGREMATSRGGTGGGRGGVSREGSAKAMVADQICQAVQSTSNLLHLMQNSSPAQVYLMKLPKNILAKSSTVKNTGQVLDQLPRVISSLDAYMENGLQSVLHLKTVTQLLSNMESSQLRSSSQVIQSEEEKNDADSENASEAFKS</sequence>